<dbReference type="KEGG" id="mee:DA075_11190"/>
<evidence type="ECO:0008006" key="5">
    <source>
        <dbReference type="Google" id="ProtNLM"/>
    </source>
</evidence>
<organism evidence="3 4">
    <name type="scientific">Methylobacterium currus</name>
    <dbReference type="NCBI Taxonomy" id="2051553"/>
    <lineage>
        <taxon>Bacteria</taxon>
        <taxon>Pseudomonadati</taxon>
        <taxon>Pseudomonadota</taxon>
        <taxon>Alphaproteobacteria</taxon>
        <taxon>Hyphomicrobiales</taxon>
        <taxon>Methylobacteriaceae</taxon>
        <taxon>Methylobacterium</taxon>
    </lineage>
</organism>
<dbReference type="Gene3D" id="1.20.1170.10">
    <property type="match status" value="1"/>
</dbReference>
<evidence type="ECO:0000256" key="2">
    <source>
        <dbReference type="SAM" id="Phobius"/>
    </source>
</evidence>
<evidence type="ECO:0000313" key="3">
    <source>
        <dbReference type="EMBL" id="AWB21413.1"/>
    </source>
</evidence>
<name>A0A2R4WIN9_9HYPH</name>
<feature type="transmembrane region" description="Helical" evidence="2">
    <location>
        <begin position="281"/>
        <end position="310"/>
    </location>
</feature>
<reference evidence="3 4" key="1">
    <citation type="submission" date="2018-04" db="EMBL/GenBank/DDBJ databases">
        <title>Methylobacterium sp. PR1016A genome.</title>
        <authorList>
            <person name="Park W."/>
        </authorList>
    </citation>
    <scope>NUCLEOTIDE SEQUENCE [LARGE SCALE GENOMIC DNA]</scope>
    <source>
        <strain evidence="3 4">PR1016A</strain>
    </source>
</reference>
<dbReference type="InterPro" id="IPR008414">
    <property type="entry name" value="HBL"/>
</dbReference>
<dbReference type="SUPFAM" id="SSF58100">
    <property type="entry name" value="Bacterial hemolysins"/>
    <property type="match status" value="1"/>
</dbReference>
<keyword evidence="2" id="KW-0812">Transmembrane</keyword>
<keyword evidence="2" id="KW-1133">Transmembrane helix</keyword>
<dbReference type="Pfam" id="PF05791">
    <property type="entry name" value="Bacillus_HBL"/>
    <property type="match status" value="1"/>
</dbReference>
<dbReference type="InterPro" id="IPR052785">
    <property type="entry name" value="Enterotoxin_cmpnt"/>
</dbReference>
<dbReference type="PANTHER" id="PTHR38443:SF2">
    <property type="entry name" value="NON-HEMOLYTIC ENTEROTOXIN LYTIC COMPONENT L1"/>
    <property type="match status" value="1"/>
</dbReference>
<feature type="transmembrane region" description="Helical" evidence="2">
    <location>
        <begin position="316"/>
        <end position="342"/>
    </location>
</feature>
<protein>
    <recommendedName>
        <fullName evidence="5">HBL/NHE enterotoxin family protein</fullName>
    </recommendedName>
</protein>
<keyword evidence="2" id="KW-0472">Membrane</keyword>
<gene>
    <name evidence="3" type="ORF">DA075_11190</name>
</gene>
<dbReference type="AlphaFoldDB" id="A0A2R4WIN9"/>
<dbReference type="EMBL" id="CP028843">
    <property type="protein sequence ID" value="AWB21413.1"/>
    <property type="molecule type" value="Genomic_DNA"/>
</dbReference>
<dbReference type="PANTHER" id="PTHR38443">
    <property type="match status" value="1"/>
</dbReference>
<evidence type="ECO:0000313" key="4">
    <source>
        <dbReference type="Proteomes" id="UP000244755"/>
    </source>
</evidence>
<accession>A0A2R4WIN9</accession>
<dbReference type="GO" id="GO:0016020">
    <property type="term" value="C:membrane"/>
    <property type="evidence" value="ECO:0007669"/>
    <property type="project" value="InterPro"/>
</dbReference>
<proteinExistence type="predicted"/>
<evidence type="ECO:0000256" key="1">
    <source>
        <dbReference type="SAM" id="MobiDB-lite"/>
    </source>
</evidence>
<keyword evidence="4" id="KW-1185">Reference proteome</keyword>
<feature type="region of interest" description="Disordered" evidence="1">
    <location>
        <begin position="1"/>
        <end position="66"/>
    </location>
</feature>
<dbReference type="Proteomes" id="UP000244755">
    <property type="component" value="Chromosome 1"/>
</dbReference>
<sequence>MGLDPGGHRQLPAGRRTGLGRQRRGASHRGAPPRPARLGHDQQAGAGSALAHRRAGAPVGGPRRHDEHGRLIFRDLVTTADRNRSMSTISNIRTLASMDSKSIGNLGDTVTRSASSGLLVQTYCTQVAQQPAIVIPASVASRLPPVGKQLETAQGNASNYLKVVQPKIISVVTDVGGYAQEFAAFNTMITGKIDDWKGGSSQAKADALALLQQLQSDLDKKVTNVNGVRTSLDDFRTKLNTDISNFNTAAQQASLVIQGSTGAIAELNDQIDSLNSKIGGAAAGIAISGLVMIGGGLMIAAGAIASFLTAGASTPLVLAGVGVVALGGAGLTASSVVLAKLIEAKSGLLTQKSQLEGTVTFLTDFKSTMGTLGSSATTAAQELTNMKNAWDILGGNLGNVVGSIQNASTFSDLPIVVQAYLNTSASQWTTVLGNVTTIQKQMSGVKSVKVEGNQAGMGTLDLSALQKLRAA</sequence>
<dbReference type="OrthoDB" id="4020639at2"/>
<dbReference type="CDD" id="cd22652">
    <property type="entry name" value="ClyA_AhlB-like"/>
    <property type="match status" value="1"/>
</dbReference>